<accession>A0A7K3LJS7</accession>
<feature type="transmembrane region" description="Helical" evidence="1">
    <location>
        <begin position="212"/>
        <end position="236"/>
    </location>
</feature>
<feature type="transmembrane region" description="Helical" evidence="1">
    <location>
        <begin position="180"/>
        <end position="200"/>
    </location>
</feature>
<feature type="transmembrane region" description="Helical" evidence="1">
    <location>
        <begin position="66"/>
        <end position="86"/>
    </location>
</feature>
<keyword evidence="1" id="KW-0812">Transmembrane</keyword>
<keyword evidence="1" id="KW-1133">Transmembrane helix</keyword>
<sequence length="237" mass="25594">MIDGLLLRWVVTILFGLAAAQCLYLIVVRSMPWRSYVGHALHLIMSVAMLVMAWPFSMDWPTTGPMVFFILAAAWFLVSLVFPGSVRNSDECGCVPPATSVFGRAAAVYHAAMMGAMAWMYAVMNGGLLPGHDSATMHMAGPTVAPGIVLVHDHSDHGGGDMPGMSDMHMAGQPGYVAPVNWVLAIGFAIATAVWLYLYFDRRRKPGAPDDVLSFAGDLCQVFMAAGMSIMFFVMVV</sequence>
<dbReference type="RefSeq" id="WP_020789429.1">
    <property type="nucleotide sequence ID" value="NZ_JAADZU010000005.1"/>
</dbReference>
<dbReference type="Proteomes" id="UP000466307">
    <property type="component" value="Unassembled WGS sequence"/>
</dbReference>
<evidence type="ECO:0000313" key="2">
    <source>
        <dbReference type="EMBL" id="NDK88480.1"/>
    </source>
</evidence>
<dbReference type="AlphaFoldDB" id="A0A7K3LJS7"/>
<gene>
    <name evidence="2" type="ORF">GYA93_02625</name>
</gene>
<dbReference type="EMBL" id="JAADZU010000005">
    <property type="protein sequence ID" value="NDK88480.1"/>
    <property type="molecule type" value="Genomic_DNA"/>
</dbReference>
<organism evidence="2 3">
    <name type="scientific">Gordonia desulfuricans</name>
    <dbReference type="NCBI Taxonomy" id="89051"/>
    <lineage>
        <taxon>Bacteria</taxon>
        <taxon>Bacillati</taxon>
        <taxon>Actinomycetota</taxon>
        <taxon>Actinomycetes</taxon>
        <taxon>Mycobacteriales</taxon>
        <taxon>Gordoniaceae</taxon>
        <taxon>Gordonia</taxon>
    </lineage>
</organism>
<dbReference type="Pfam" id="PF17197">
    <property type="entry name" value="DUF5134"/>
    <property type="match status" value="1"/>
</dbReference>
<protein>
    <submittedName>
        <fullName evidence="2">DUF5134 domain-containing protein</fullName>
    </submittedName>
</protein>
<keyword evidence="3" id="KW-1185">Reference proteome</keyword>
<feature type="transmembrane region" description="Helical" evidence="1">
    <location>
        <begin position="6"/>
        <end position="27"/>
    </location>
</feature>
<dbReference type="InterPro" id="IPR033458">
    <property type="entry name" value="DUF5134"/>
</dbReference>
<keyword evidence="1" id="KW-0472">Membrane</keyword>
<proteinExistence type="predicted"/>
<feature type="transmembrane region" description="Helical" evidence="1">
    <location>
        <begin position="107"/>
        <end position="124"/>
    </location>
</feature>
<feature type="transmembrane region" description="Helical" evidence="1">
    <location>
        <begin position="36"/>
        <end position="54"/>
    </location>
</feature>
<evidence type="ECO:0000313" key="3">
    <source>
        <dbReference type="Proteomes" id="UP000466307"/>
    </source>
</evidence>
<name>A0A7K3LJS7_9ACTN</name>
<comment type="caution">
    <text evidence="2">The sequence shown here is derived from an EMBL/GenBank/DDBJ whole genome shotgun (WGS) entry which is preliminary data.</text>
</comment>
<evidence type="ECO:0000256" key="1">
    <source>
        <dbReference type="SAM" id="Phobius"/>
    </source>
</evidence>
<reference evidence="2 3" key="1">
    <citation type="submission" date="2020-01" db="EMBL/GenBank/DDBJ databases">
        <title>Investigation of new actinobacteria for the biodesulphurisation of diesel fuel.</title>
        <authorList>
            <person name="Athi Narayanan S.M."/>
        </authorList>
    </citation>
    <scope>NUCLEOTIDE SEQUENCE [LARGE SCALE GENOMIC DNA]</scope>
    <source>
        <strain evidence="2 3">213E</strain>
    </source>
</reference>